<dbReference type="Proteomes" id="UP000192578">
    <property type="component" value="Unassembled WGS sequence"/>
</dbReference>
<feature type="region of interest" description="Disordered" evidence="1">
    <location>
        <begin position="1"/>
        <end position="27"/>
    </location>
</feature>
<proteinExistence type="predicted"/>
<evidence type="ECO:0008006" key="4">
    <source>
        <dbReference type="Google" id="ProtNLM"/>
    </source>
</evidence>
<gene>
    <name evidence="2" type="ORF">BV898_01478</name>
</gene>
<protein>
    <recommendedName>
        <fullName evidence="4">Ubiquitin-like domain-containing protein</fullName>
    </recommendedName>
</protein>
<dbReference type="AlphaFoldDB" id="A0A1W0XBL5"/>
<dbReference type="EMBL" id="MTYJ01000005">
    <property type="protein sequence ID" value="OQV24896.1"/>
    <property type="molecule type" value="Genomic_DNA"/>
</dbReference>
<sequence>MPSNSSRNQSRSSSKNEKVMRQSQRTDAQAAVVDLVVRCGKSTVFLTVPENSIIKDVKRKLAPLLKLRISDMHLSRAKSPGESNELGDSLPMEEDRTLATLALRNPPGQGYHN</sequence>
<evidence type="ECO:0000256" key="1">
    <source>
        <dbReference type="SAM" id="MobiDB-lite"/>
    </source>
</evidence>
<evidence type="ECO:0000313" key="2">
    <source>
        <dbReference type="EMBL" id="OQV24896.1"/>
    </source>
</evidence>
<dbReference type="SUPFAM" id="SSF54236">
    <property type="entry name" value="Ubiquitin-like"/>
    <property type="match status" value="1"/>
</dbReference>
<dbReference type="Gene3D" id="3.10.20.90">
    <property type="entry name" value="Phosphatidylinositol 3-kinase Catalytic Subunit, Chain A, domain 1"/>
    <property type="match status" value="1"/>
</dbReference>
<accession>A0A1W0XBL5</accession>
<feature type="region of interest" description="Disordered" evidence="1">
    <location>
        <begin position="75"/>
        <end position="113"/>
    </location>
</feature>
<organism evidence="2 3">
    <name type="scientific">Hypsibius exemplaris</name>
    <name type="common">Freshwater tardigrade</name>
    <dbReference type="NCBI Taxonomy" id="2072580"/>
    <lineage>
        <taxon>Eukaryota</taxon>
        <taxon>Metazoa</taxon>
        <taxon>Ecdysozoa</taxon>
        <taxon>Tardigrada</taxon>
        <taxon>Eutardigrada</taxon>
        <taxon>Parachela</taxon>
        <taxon>Hypsibioidea</taxon>
        <taxon>Hypsibiidae</taxon>
        <taxon>Hypsibius</taxon>
    </lineage>
</organism>
<keyword evidence="3" id="KW-1185">Reference proteome</keyword>
<dbReference type="InterPro" id="IPR029071">
    <property type="entry name" value="Ubiquitin-like_domsf"/>
</dbReference>
<reference evidence="3" key="1">
    <citation type="submission" date="2017-01" db="EMBL/GenBank/DDBJ databases">
        <title>Comparative genomics of anhydrobiosis in the tardigrade Hypsibius dujardini.</title>
        <authorList>
            <person name="Yoshida Y."/>
            <person name="Koutsovoulos G."/>
            <person name="Laetsch D."/>
            <person name="Stevens L."/>
            <person name="Kumar S."/>
            <person name="Horikawa D."/>
            <person name="Ishino K."/>
            <person name="Komine S."/>
            <person name="Tomita M."/>
            <person name="Blaxter M."/>
            <person name="Arakawa K."/>
        </authorList>
    </citation>
    <scope>NUCLEOTIDE SEQUENCE [LARGE SCALE GENOMIC DNA]</scope>
    <source>
        <strain evidence="3">Z151</strain>
    </source>
</reference>
<name>A0A1W0XBL5_HYPEX</name>
<feature type="compositionally biased region" description="Low complexity" evidence="1">
    <location>
        <begin position="1"/>
        <end position="13"/>
    </location>
</feature>
<comment type="caution">
    <text evidence="2">The sequence shown here is derived from an EMBL/GenBank/DDBJ whole genome shotgun (WGS) entry which is preliminary data.</text>
</comment>
<evidence type="ECO:0000313" key="3">
    <source>
        <dbReference type="Proteomes" id="UP000192578"/>
    </source>
</evidence>